<dbReference type="EMBL" id="JBJQOH010000004">
    <property type="protein sequence ID" value="KAL3689988.1"/>
    <property type="molecule type" value="Genomic_DNA"/>
</dbReference>
<dbReference type="PANTHER" id="PTHR34958:SF1">
    <property type="entry name" value="ARMADILLO-LIKE HELICAL DOMAIN-CONTAINING PROTEIN"/>
    <property type="match status" value="1"/>
</dbReference>
<feature type="region of interest" description="Disordered" evidence="1">
    <location>
        <begin position="93"/>
        <end position="118"/>
    </location>
</feature>
<feature type="compositionally biased region" description="Gly residues" evidence="1">
    <location>
        <begin position="40"/>
        <end position="59"/>
    </location>
</feature>
<feature type="region of interest" description="Disordered" evidence="1">
    <location>
        <begin position="622"/>
        <end position="647"/>
    </location>
</feature>
<feature type="compositionally biased region" description="Basic and acidic residues" evidence="1">
    <location>
        <begin position="623"/>
        <end position="645"/>
    </location>
</feature>
<evidence type="ECO:0000256" key="1">
    <source>
        <dbReference type="SAM" id="MobiDB-lite"/>
    </source>
</evidence>
<evidence type="ECO:0000313" key="2">
    <source>
        <dbReference type="EMBL" id="KAL3689988.1"/>
    </source>
</evidence>
<gene>
    <name evidence="2" type="ORF">R1sor_016297</name>
</gene>
<feature type="region of interest" description="Disordered" evidence="1">
    <location>
        <begin position="1"/>
        <end position="59"/>
    </location>
</feature>
<comment type="caution">
    <text evidence="2">The sequence shown here is derived from an EMBL/GenBank/DDBJ whole genome shotgun (WGS) entry which is preliminary data.</text>
</comment>
<protein>
    <submittedName>
        <fullName evidence="2">Uncharacterized protein</fullName>
    </submittedName>
</protein>
<dbReference type="Proteomes" id="UP001633002">
    <property type="component" value="Unassembled WGS sequence"/>
</dbReference>
<name>A0ABD3HEJ9_9MARC</name>
<sequence length="1319" mass="141385">MVQEGERQGGSGLEGSTISSGSVPAAASQSGQMTEASGSGRMGDVGGGAVAGSGSGGGGAAAALGGPGSGAGIPSFGAGLGVGVPLAGERGGGAAGLSRISQLGGHQRQRPQQRKHPEPLRRAVASCLSASYNATASAYTSEAVRTLQDYLANSSTMDSAYIVLLEHATAERDRSPPVITKCVALLKRYLFRYVPRPSTLEQIAAFCDGLIAEFEAAGVNSGNRTTQSSDKEQASSSSQATQAFPISTALPFAPAALVKSLLYVKALVNRCFSRYPYHSSHSMASVAKPLKPALPSLRARPFASPYDRGMKRAGPDDRDAVKTAAMCISGLEEISEDSKDYLAVDIIKWRWLGGKGQPSWAPSPVMMDSGGIARPHVEKMQNLAEQGASALLLKSIQQKATGNQGRNGLESISEQILLPTTMTAVTDRSAVRSHLRAVAAAKRYKPHVSQRWEGDAPQSTLRRRPRPLFHYRHYSEQHPLRLSNAEMEEVINAVCAEAASSNGNASALVPTLSNNQGGKPAPEAADVAASVLIKLLIDMYLADPLTAAPLTLSMLQGMLTSPSAGVRVRAFDLTLNLGVHAHLLEPMLNEDQTTPEEAPASKPPSMGNGSFSSFGSLGGFNRTSDRNRTDKNHLDSENFLEKPERGTPPAVGRFETWLLNIIREMLLLLVQIEEADEGVWAAALSCLLYLVCDRGRIQRRRLDGIDIRALKALLGISWEYGWADEVHCRLVRVACNLLYRLPSSSDDSVAGKPTLDLQQIEQMGGIETICDEYAKAKTPEAKRNLFAVLFDFVLSELEEEAARSQKQFPGNEKIRAVATSLCLAEASECYALAFKQGLPGVGKALLKSITTAMNRDVTSGRLDAQLLEDVVGALDKLAGTYAHPQEEFMELVSVTLASEGLDTSKTGETEDMPDSASVAKAWATLEFLLHSPRPCYRFNGYVWLLELLQAQMARGSAKSSKLNTNSLQRQLGLLGNLEKPAANSETSGSGRTEQEETPSSAVRLLSGLLKSKRPSIRRGFVVVLERILLLCQRYGCDLELSNLAVGDGEVTKPEGMKGMVAQDRALAMLGLMNCCLWRAISANDTDRVNILQMCNMMFSQLCISWPLPSNASNRSLSASALDNYSSQRDVGTDGMPGSKYSNSASTGGSRCCSMASMLLNGQAGAPKLLVANMSTPALYWPLMQLAGGATEDITLGLAVGSRGGGNVPGGACDVRAALLLILIGKCSAYHAALAEVGGEEFFRSLLDDMDSRVAYYTSAFLLKRMMTEEPEKYQRMLHNLVFKAQQSNNEKLLENPYLQMRGILQLSSECDSPSFQSES</sequence>
<accession>A0ABD3HEJ9</accession>
<organism evidence="2 3">
    <name type="scientific">Riccia sorocarpa</name>
    <dbReference type="NCBI Taxonomy" id="122646"/>
    <lineage>
        <taxon>Eukaryota</taxon>
        <taxon>Viridiplantae</taxon>
        <taxon>Streptophyta</taxon>
        <taxon>Embryophyta</taxon>
        <taxon>Marchantiophyta</taxon>
        <taxon>Marchantiopsida</taxon>
        <taxon>Marchantiidae</taxon>
        <taxon>Marchantiales</taxon>
        <taxon>Ricciaceae</taxon>
        <taxon>Riccia</taxon>
    </lineage>
</organism>
<feature type="compositionally biased region" description="Polar residues" evidence="1">
    <location>
        <begin position="14"/>
        <end position="35"/>
    </location>
</feature>
<reference evidence="2 3" key="1">
    <citation type="submission" date="2024-09" db="EMBL/GenBank/DDBJ databases">
        <title>Chromosome-scale assembly of Riccia sorocarpa.</title>
        <authorList>
            <person name="Paukszto L."/>
        </authorList>
    </citation>
    <scope>NUCLEOTIDE SEQUENCE [LARGE SCALE GENOMIC DNA]</scope>
    <source>
        <strain evidence="2">LP-2024</strain>
        <tissue evidence="2">Aerial parts of the thallus</tissue>
    </source>
</reference>
<evidence type="ECO:0000313" key="3">
    <source>
        <dbReference type="Proteomes" id="UP001633002"/>
    </source>
</evidence>
<feature type="region of interest" description="Disordered" evidence="1">
    <location>
        <begin position="979"/>
        <end position="999"/>
    </location>
</feature>
<proteinExistence type="predicted"/>
<keyword evidence="3" id="KW-1185">Reference proteome</keyword>
<dbReference type="PANTHER" id="PTHR34958">
    <property type="entry name" value="CONDITIONAL LOSS-OF-GROWTH 1"/>
    <property type="match status" value="1"/>
</dbReference>